<organism evidence="3">
    <name type="scientific">Puccinia triticina (isolate 1-1 / race 1 (BBBD))</name>
    <name type="common">Brown leaf rust fungus</name>
    <dbReference type="NCBI Taxonomy" id="630390"/>
    <lineage>
        <taxon>Eukaryota</taxon>
        <taxon>Fungi</taxon>
        <taxon>Dikarya</taxon>
        <taxon>Basidiomycota</taxon>
        <taxon>Pucciniomycotina</taxon>
        <taxon>Pucciniomycetes</taxon>
        <taxon>Pucciniales</taxon>
        <taxon>Pucciniaceae</taxon>
        <taxon>Puccinia</taxon>
    </lineage>
</organism>
<evidence type="ECO:0000313" key="4">
    <source>
        <dbReference type="EnsemblFungi" id="PTTG_03943-t43_1-p1"/>
    </source>
</evidence>
<feature type="compositionally biased region" description="Low complexity" evidence="1">
    <location>
        <begin position="64"/>
        <end position="77"/>
    </location>
</feature>
<reference evidence="4 5" key="3">
    <citation type="journal article" date="2017" name="G3 (Bethesda)">
        <title>Comparative analysis highlights variable genome content of wheat rusts and divergence of the mating loci.</title>
        <authorList>
            <person name="Cuomo C.A."/>
            <person name="Bakkeren G."/>
            <person name="Khalil H.B."/>
            <person name="Panwar V."/>
            <person name="Joly D."/>
            <person name="Linning R."/>
            <person name="Sakthikumar S."/>
            <person name="Song X."/>
            <person name="Adiconis X."/>
            <person name="Fan L."/>
            <person name="Goldberg J.M."/>
            <person name="Levin J.Z."/>
            <person name="Young S."/>
            <person name="Zeng Q."/>
            <person name="Anikster Y."/>
            <person name="Bruce M."/>
            <person name="Wang M."/>
            <person name="Yin C."/>
            <person name="McCallum B."/>
            <person name="Szabo L.J."/>
            <person name="Hulbert S."/>
            <person name="Chen X."/>
            <person name="Fellers J.P."/>
        </authorList>
    </citation>
    <scope>NUCLEOTIDE SEQUENCE</scope>
    <source>
        <strain evidence="4">isolate 1-1 / race 1 (BBBD)</strain>
        <strain evidence="5">Isolate 1-1 / race 1 (BBBD)</strain>
    </source>
</reference>
<dbReference type="AlphaFoldDB" id="A0A180GHQ9"/>
<feature type="compositionally biased region" description="Low complexity" evidence="1">
    <location>
        <begin position="15"/>
        <end position="28"/>
    </location>
</feature>
<reference evidence="4" key="4">
    <citation type="submission" date="2025-05" db="UniProtKB">
        <authorList>
            <consortium name="EnsemblFungi"/>
        </authorList>
    </citation>
    <scope>IDENTIFICATION</scope>
    <source>
        <strain evidence="4">isolate 1-1 / race 1 (BBBD)</strain>
    </source>
</reference>
<evidence type="ECO:0000313" key="3">
    <source>
        <dbReference type="EMBL" id="OAV92287.1"/>
    </source>
</evidence>
<dbReference type="GO" id="GO:0033209">
    <property type="term" value="P:tumor necrosis factor-mediated signaling pathway"/>
    <property type="evidence" value="ECO:0007669"/>
    <property type="project" value="InterPro"/>
</dbReference>
<feature type="compositionally biased region" description="Polar residues" evidence="1">
    <location>
        <begin position="431"/>
        <end position="450"/>
    </location>
</feature>
<feature type="region of interest" description="Disordered" evidence="1">
    <location>
        <begin position="1"/>
        <end position="140"/>
    </location>
</feature>
<dbReference type="PANTHER" id="PTHR20437:SF3">
    <property type="entry name" value="BCMA TALL-1 BINDING DOMAIN-CONTAINING PROTEIN"/>
    <property type="match status" value="1"/>
</dbReference>
<feature type="compositionally biased region" description="Low complexity" evidence="1">
    <location>
        <begin position="217"/>
        <end position="227"/>
    </location>
</feature>
<feature type="compositionally biased region" description="Polar residues" evidence="1">
    <location>
        <begin position="317"/>
        <end position="336"/>
    </location>
</feature>
<feature type="compositionally biased region" description="Polar residues" evidence="1">
    <location>
        <begin position="409"/>
        <end position="419"/>
    </location>
</feature>
<reference evidence="3" key="2">
    <citation type="submission" date="2016-05" db="EMBL/GenBank/DDBJ databases">
        <title>Comparative analysis highlights variable genome content of wheat rusts and divergence of the mating loci.</title>
        <authorList>
            <person name="Cuomo C.A."/>
            <person name="Bakkeren G."/>
            <person name="Szabo L."/>
            <person name="Khalil H."/>
            <person name="Joly D."/>
            <person name="Goldberg J."/>
            <person name="Young S."/>
            <person name="Zeng Q."/>
            <person name="Fellers J."/>
        </authorList>
    </citation>
    <scope>NUCLEOTIDE SEQUENCE [LARGE SCALE GENOMIC DNA]</scope>
    <source>
        <strain evidence="3">1-1 BBBD Race 1</strain>
    </source>
</reference>
<name>A0A180GHQ9_PUCT1</name>
<feature type="compositionally biased region" description="Polar residues" evidence="1">
    <location>
        <begin position="355"/>
        <end position="366"/>
    </location>
</feature>
<sequence>MEQVEALPFNTSADTSTELLSQTSSTTSPEYTIQPFVTMPEKDSASLEASPSPASLGPPPSSQPPSALSSQSPSTSQNFSGPAVQAEPYVPSPVTPPANHGASNSISAPVMLPPSSMQANATLSSQLSPSDNSTNSHADEPHNISVTVQAVPGQASKHSTEPAVPPPSRGAVIALGALTAFFVTLIIGLLLWRRWQSRRVKPSDSLSVMEKNEKGSSDPPSRSTSSSHKPLKHVPPKSQSKAGPGISNPFSRRGINRPSRPASLPLDSRINKAERIQKAHSQEMKPHARPSSWRSSIASVWENLGLPSRVLHDPNSHFWSDSASVNSDRSTRNLVSRPSAIAEEESMGPSPEPAPTSSDRQPTRPQSPAPSRKTVASANTNEQASSSSPTHHQSPSSFSSQPSKQPSSKNLITSSQDTQSASPSPDAADSHTTSSARSQKSPTDTTSVKSNPKPPKISLEKSQVVTQTNHPSPLDAGSLDSNDDLSSKSSITSSPVKNVKSKLSVIALENTQVTQTIPI</sequence>
<feature type="region of interest" description="Disordered" evidence="1">
    <location>
        <begin position="201"/>
        <end position="269"/>
    </location>
</feature>
<evidence type="ECO:0000256" key="2">
    <source>
        <dbReference type="SAM" id="Phobius"/>
    </source>
</evidence>
<keyword evidence="2" id="KW-1133">Transmembrane helix</keyword>
<feature type="compositionally biased region" description="Polar residues" evidence="1">
    <location>
        <begin position="115"/>
        <end position="136"/>
    </location>
</feature>
<keyword evidence="2" id="KW-0812">Transmembrane</keyword>
<reference evidence="3" key="1">
    <citation type="submission" date="2009-11" db="EMBL/GenBank/DDBJ databases">
        <authorList>
            <consortium name="The Broad Institute Genome Sequencing Platform"/>
            <person name="Ward D."/>
            <person name="Feldgarden M."/>
            <person name="Earl A."/>
            <person name="Young S.K."/>
            <person name="Zeng Q."/>
            <person name="Koehrsen M."/>
            <person name="Alvarado L."/>
            <person name="Berlin A."/>
            <person name="Bochicchio J."/>
            <person name="Borenstein D."/>
            <person name="Chapman S.B."/>
            <person name="Chen Z."/>
            <person name="Engels R."/>
            <person name="Freedman E."/>
            <person name="Gellesch M."/>
            <person name="Goldberg J."/>
            <person name="Griggs A."/>
            <person name="Gujja S."/>
            <person name="Heilman E."/>
            <person name="Heiman D."/>
            <person name="Hepburn T."/>
            <person name="Howarth C."/>
            <person name="Jen D."/>
            <person name="Larson L."/>
            <person name="Lewis B."/>
            <person name="Mehta T."/>
            <person name="Park D."/>
            <person name="Pearson M."/>
            <person name="Roberts A."/>
            <person name="Saif S."/>
            <person name="Shea T."/>
            <person name="Shenoy N."/>
            <person name="Sisk P."/>
            <person name="Stolte C."/>
            <person name="Sykes S."/>
            <person name="Thomson T."/>
            <person name="Walk T."/>
            <person name="White J."/>
            <person name="Yandava C."/>
            <person name="Izard J."/>
            <person name="Baranova O.V."/>
            <person name="Blanton J.M."/>
            <person name="Tanner A.C."/>
            <person name="Dewhirst F.E."/>
            <person name="Haas B."/>
            <person name="Nusbaum C."/>
            <person name="Birren B."/>
        </authorList>
    </citation>
    <scope>NUCLEOTIDE SEQUENCE [LARGE SCALE GENOMIC DNA]</scope>
    <source>
        <strain evidence="3">1-1 BBBD Race 1</strain>
    </source>
</reference>
<dbReference type="InterPro" id="IPR043521">
    <property type="entry name" value="TNFR_13C/17"/>
</dbReference>
<feature type="region of interest" description="Disordered" evidence="1">
    <location>
        <begin position="309"/>
        <end position="499"/>
    </location>
</feature>
<feature type="compositionally biased region" description="Low complexity" evidence="1">
    <location>
        <begin position="46"/>
        <end position="55"/>
    </location>
</feature>
<gene>
    <name evidence="3" type="ORF">PTTG_03943</name>
</gene>
<feature type="transmembrane region" description="Helical" evidence="2">
    <location>
        <begin position="171"/>
        <end position="192"/>
    </location>
</feature>
<dbReference type="Proteomes" id="UP000005240">
    <property type="component" value="Unassembled WGS sequence"/>
</dbReference>
<accession>A0A180GHQ9</accession>
<dbReference type="GO" id="GO:0038023">
    <property type="term" value="F:signaling receptor activity"/>
    <property type="evidence" value="ECO:0007669"/>
    <property type="project" value="InterPro"/>
</dbReference>
<dbReference type="OrthoDB" id="2502567at2759"/>
<feature type="compositionally biased region" description="Polar residues" evidence="1">
    <location>
        <begin position="460"/>
        <end position="471"/>
    </location>
</feature>
<dbReference type="EnsemblFungi" id="PTTG_03943-t43_1">
    <property type="protein sequence ID" value="PTTG_03943-t43_1-p1"/>
    <property type="gene ID" value="PTTG_03943"/>
</dbReference>
<dbReference type="PANTHER" id="PTHR20437">
    <property type="entry name" value="TUMOR NECROSIS FACTOR RECEPTOR SUBFAMILY MEMBER 13/17"/>
    <property type="match status" value="1"/>
</dbReference>
<feature type="compositionally biased region" description="Low complexity" evidence="1">
    <location>
        <begin position="383"/>
        <end position="408"/>
    </location>
</feature>
<keyword evidence="2" id="KW-0472">Membrane</keyword>
<protein>
    <submittedName>
        <fullName evidence="3 4">Uncharacterized protein</fullName>
    </submittedName>
</protein>
<keyword evidence="5" id="KW-1185">Reference proteome</keyword>
<evidence type="ECO:0000313" key="5">
    <source>
        <dbReference type="Proteomes" id="UP000005240"/>
    </source>
</evidence>
<evidence type="ECO:0000256" key="1">
    <source>
        <dbReference type="SAM" id="MobiDB-lite"/>
    </source>
</evidence>
<dbReference type="EMBL" id="ADAS02000066">
    <property type="protein sequence ID" value="OAV92287.1"/>
    <property type="molecule type" value="Genomic_DNA"/>
</dbReference>
<proteinExistence type="predicted"/>
<dbReference type="VEuPathDB" id="FungiDB:PTTG_03943"/>